<feature type="domain" description="Protein kinase" evidence="2">
    <location>
        <begin position="257"/>
        <end position="528"/>
    </location>
</feature>
<dbReference type="GO" id="GO:0005524">
    <property type="term" value="F:ATP binding"/>
    <property type="evidence" value="ECO:0007669"/>
    <property type="project" value="InterPro"/>
</dbReference>
<dbReference type="InterPro" id="IPR027916">
    <property type="entry name" value="Kinase-like_dom_ROP"/>
</dbReference>
<dbReference type="InterPro" id="IPR008266">
    <property type="entry name" value="Tyr_kinase_AS"/>
</dbReference>
<dbReference type="Gene3D" id="1.10.510.10">
    <property type="entry name" value="Transferase(Phosphotransferase) domain 1"/>
    <property type="match status" value="1"/>
</dbReference>
<dbReference type="InterPro" id="IPR011009">
    <property type="entry name" value="Kinase-like_dom_sf"/>
</dbReference>
<dbReference type="GO" id="GO:0004672">
    <property type="term" value="F:protein kinase activity"/>
    <property type="evidence" value="ECO:0007669"/>
    <property type="project" value="InterPro"/>
</dbReference>
<dbReference type="Pfam" id="PF14531">
    <property type="entry name" value="Kinase-like"/>
    <property type="match status" value="1"/>
</dbReference>
<dbReference type="PROSITE" id="PS00109">
    <property type="entry name" value="PROTEIN_KINASE_TYR"/>
    <property type="match status" value="1"/>
</dbReference>
<dbReference type="GeneID" id="40306415"/>
<sequence length="562" mass="61739">MERTSFARILACLAQLAVVFVAMVFCRARTGGSSMQQQRRLLELPRKTDVNIAVVQERNGPHGWDSIAPATSVTLSKREEPGGGSWIEEDAQGDSQPSGVSQPATFLRRVQDCFGGCARIWGTSAAPRDERTQSRVRYGSRLLPHWRRGTRLITHSVAAAGAYLSTLRRQPSPPTFAAFNINRGGGASPTLHNALYFRYREPGDRILEYLLSKLPQEEPVHLPPHAADLDKAVSKAFWPEGDVVRVESVLRNAQRRLRRNLVTGCGSSGIVFPATDLDTHEDIAVKIVRYHHQPSLEELKLVTMEARCTNLFEKVKSPDQAYELLRFLVPSDVVKFPERGLTVAVSSDGLTTWLVNLFMLMPRAHLKLTTVVKALASGSVPTGLAYHARLQLSSHVVRLAANLQDQGVVHGDVALYNFLLMRDGRMLLADFGIAYAAREERASIPKDSASHQRVTPRESVQADFSKDALGAGLVIYQIWCGYAEGQQPDFSECSGVPDSVKSLIQKFVDPSPTHRVLAMQALHTPEYLQIKSEIAHALPLYEDTAGTSDAAEMSSATGASGV</sequence>
<dbReference type="Gene3D" id="3.30.200.20">
    <property type="entry name" value="Phosphorylase Kinase, domain 1"/>
    <property type="match status" value="1"/>
</dbReference>
<dbReference type="SMART" id="SM00220">
    <property type="entry name" value="S_TKc"/>
    <property type="match status" value="1"/>
</dbReference>
<protein>
    <submittedName>
        <fullName evidence="3">Rhoptry protein ROP4</fullName>
    </submittedName>
</protein>
<name>A0A2A9M8U1_BESBE</name>
<dbReference type="OrthoDB" id="346916at2759"/>
<reference evidence="3 4" key="1">
    <citation type="submission" date="2017-09" db="EMBL/GenBank/DDBJ databases">
        <title>Genome sequencing of Besnoitia besnoiti strain Bb-Ger1.</title>
        <authorList>
            <person name="Schares G."/>
            <person name="Venepally P."/>
            <person name="Lorenzi H.A."/>
        </authorList>
    </citation>
    <scope>NUCLEOTIDE SEQUENCE [LARGE SCALE GENOMIC DNA]</scope>
    <source>
        <strain evidence="3 4">Bb-Ger1</strain>
    </source>
</reference>
<dbReference type="Proteomes" id="UP000224006">
    <property type="component" value="Chromosome IX"/>
</dbReference>
<evidence type="ECO:0000256" key="1">
    <source>
        <dbReference type="SAM" id="MobiDB-lite"/>
    </source>
</evidence>
<dbReference type="InterPro" id="IPR000719">
    <property type="entry name" value="Prot_kinase_dom"/>
</dbReference>
<feature type="region of interest" description="Disordered" evidence="1">
    <location>
        <begin position="63"/>
        <end position="101"/>
    </location>
</feature>
<dbReference type="PROSITE" id="PS50011">
    <property type="entry name" value="PROTEIN_KINASE_DOM"/>
    <property type="match status" value="1"/>
</dbReference>
<evidence type="ECO:0000313" key="4">
    <source>
        <dbReference type="Proteomes" id="UP000224006"/>
    </source>
</evidence>
<gene>
    <name evidence="3" type="ORF">BESB_013530</name>
</gene>
<dbReference type="VEuPathDB" id="ToxoDB:BESB_013530"/>
<accession>A0A2A9M8U1</accession>
<proteinExistence type="predicted"/>
<evidence type="ECO:0000259" key="2">
    <source>
        <dbReference type="PROSITE" id="PS50011"/>
    </source>
</evidence>
<dbReference type="EMBL" id="NWUJ01000010">
    <property type="protein sequence ID" value="PFH32741.1"/>
    <property type="molecule type" value="Genomic_DNA"/>
</dbReference>
<dbReference type="SUPFAM" id="SSF56112">
    <property type="entry name" value="Protein kinase-like (PK-like)"/>
    <property type="match status" value="1"/>
</dbReference>
<comment type="caution">
    <text evidence="3">The sequence shown here is derived from an EMBL/GenBank/DDBJ whole genome shotgun (WGS) entry which is preliminary data.</text>
</comment>
<dbReference type="RefSeq" id="XP_029216750.1">
    <property type="nucleotide sequence ID" value="XM_029360083.1"/>
</dbReference>
<dbReference type="KEGG" id="bbes:BESB_013530"/>
<dbReference type="AlphaFoldDB" id="A0A2A9M8U1"/>
<evidence type="ECO:0000313" key="3">
    <source>
        <dbReference type="EMBL" id="PFH32741.1"/>
    </source>
</evidence>
<keyword evidence="4" id="KW-1185">Reference proteome</keyword>
<organism evidence="3 4">
    <name type="scientific">Besnoitia besnoiti</name>
    <name type="common">Apicomplexan protozoan</name>
    <dbReference type="NCBI Taxonomy" id="94643"/>
    <lineage>
        <taxon>Eukaryota</taxon>
        <taxon>Sar</taxon>
        <taxon>Alveolata</taxon>
        <taxon>Apicomplexa</taxon>
        <taxon>Conoidasida</taxon>
        <taxon>Coccidia</taxon>
        <taxon>Eucoccidiorida</taxon>
        <taxon>Eimeriorina</taxon>
        <taxon>Sarcocystidae</taxon>
        <taxon>Besnoitia</taxon>
    </lineage>
</organism>